<feature type="compositionally biased region" description="Basic and acidic residues" evidence="1">
    <location>
        <begin position="93"/>
        <end position="102"/>
    </location>
</feature>
<comment type="caution">
    <text evidence="3">The sequence shown here is derived from an EMBL/GenBank/DDBJ whole genome shotgun (WGS) entry which is preliminary data.</text>
</comment>
<feature type="compositionally biased region" description="Low complexity" evidence="1">
    <location>
        <begin position="22"/>
        <end position="38"/>
    </location>
</feature>
<reference evidence="3" key="1">
    <citation type="submission" date="2021-02" db="EMBL/GenBank/DDBJ databases">
        <authorList>
            <person name="Nowell W R."/>
        </authorList>
    </citation>
    <scope>NUCLEOTIDE SEQUENCE</scope>
</reference>
<feature type="non-terminal residue" evidence="3">
    <location>
        <position position="1"/>
    </location>
</feature>
<evidence type="ECO:0000313" key="2">
    <source>
        <dbReference type="EMBL" id="CAF1387380.1"/>
    </source>
</evidence>
<keyword evidence="4" id="KW-1185">Reference proteome</keyword>
<evidence type="ECO:0000256" key="1">
    <source>
        <dbReference type="SAM" id="MobiDB-lite"/>
    </source>
</evidence>
<organism evidence="3 4">
    <name type="scientific">Adineta steineri</name>
    <dbReference type="NCBI Taxonomy" id="433720"/>
    <lineage>
        <taxon>Eukaryota</taxon>
        <taxon>Metazoa</taxon>
        <taxon>Spiralia</taxon>
        <taxon>Gnathifera</taxon>
        <taxon>Rotifera</taxon>
        <taxon>Eurotatoria</taxon>
        <taxon>Bdelloidea</taxon>
        <taxon>Adinetida</taxon>
        <taxon>Adinetidae</taxon>
        <taxon>Adineta</taxon>
    </lineage>
</organism>
<feature type="region of interest" description="Disordered" evidence="1">
    <location>
        <begin position="93"/>
        <end position="165"/>
    </location>
</feature>
<feature type="compositionally biased region" description="Low complexity" evidence="1">
    <location>
        <begin position="106"/>
        <end position="119"/>
    </location>
</feature>
<gene>
    <name evidence="2" type="ORF">BJG266_LOCUS36916</name>
    <name evidence="3" type="ORF">QVE165_LOCUS53909</name>
</gene>
<dbReference type="Proteomes" id="UP000663832">
    <property type="component" value="Unassembled WGS sequence"/>
</dbReference>
<proteinExistence type="predicted"/>
<dbReference type="AlphaFoldDB" id="A0A816BJ60"/>
<accession>A0A816BJ60</accession>
<protein>
    <submittedName>
        <fullName evidence="3">Uncharacterized protein</fullName>
    </submittedName>
</protein>
<feature type="compositionally biased region" description="Polar residues" evidence="1">
    <location>
        <begin position="1"/>
        <end position="10"/>
    </location>
</feature>
<dbReference type="Proteomes" id="UP000663877">
    <property type="component" value="Unassembled WGS sequence"/>
</dbReference>
<dbReference type="EMBL" id="CAJNOI010001148">
    <property type="protein sequence ID" value="CAF1387380.1"/>
    <property type="molecule type" value="Genomic_DNA"/>
</dbReference>
<dbReference type="EMBL" id="CAJNOM010001490">
    <property type="protein sequence ID" value="CAF1609968.1"/>
    <property type="molecule type" value="Genomic_DNA"/>
</dbReference>
<evidence type="ECO:0000313" key="3">
    <source>
        <dbReference type="EMBL" id="CAF1609968.1"/>
    </source>
</evidence>
<feature type="region of interest" description="Disordered" evidence="1">
    <location>
        <begin position="1"/>
        <end position="38"/>
    </location>
</feature>
<name>A0A816BJ60_9BILA</name>
<evidence type="ECO:0000313" key="4">
    <source>
        <dbReference type="Proteomes" id="UP000663832"/>
    </source>
</evidence>
<sequence length="165" mass="18402">MTSNISSGTTGHAYRLRPMPINSVNNNSNISGQSSNTNLNSNNSNSLYYGSSLTAAPTITPPTWSYSSPSQLARKYANIAPIWSQSLVSFYNEDRAPSERRSSVNQPQQSQIQSQQQPIVHSTSMNPHNHHHESNSYRQQYTPHYVSHDLAKEPISSSRAKKNIQ</sequence>